<evidence type="ECO:0000256" key="1">
    <source>
        <dbReference type="ARBA" id="ARBA00005715"/>
    </source>
</evidence>
<dbReference type="InterPro" id="IPR010737">
    <property type="entry name" value="4-carb_acid_sugar_kinase_N"/>
</dbReference>
<evidence type="ECO:0000259" key="8">
    <source>
        <dbReference type="Pfam" id="PF17042"/>
    </source>
</evidence>
<evidence type="ECO:0000259" key="7">
    <source>
        <dbReference type="Pfam" id="PF07005"/>
    </source>
</evidence>
<keyword evidence="12" id="KW-1185">Reference proteome</keyword>
<keyword evidence="5" id="KW-0067">ATP-binding</keyword>
<proteinExistence type="inferred from homology"/>
<protein>
    <recommendedName>
        <fullName evidence="13">Four-carbon acid sugar kinase family protein</fullName>
    </recommendedName>
</protein>
<keyword evidence="6" id="KW-0119">Carbohydrate metabolism</keyword>
<evidence type="ECO:0000313" key="11">
    <source>
        <dbReference type="Proteomes" id="UP000077384"/>
    </source>
</evidence>
<dbReference type="Proteomes" id="UP000077384">
    <property type="component" value="Unassembled WGS sequence"/>
</dbReference>
<comment type="similarity">
    <text evidence="1">Belongs to the four-carbon acid sugar kinase family.</text>
</comment>
<evidence type="ECO:0000256" key="4">
    <source>
        <dbReference type="ARBA" id="ARBA00022777"/>
    </source>
</evidence>
<evidence type="ECO:0000313" key="9">
    <source>
        <dbReference type="EMBL" id="OAA92976.1"/>
    </source>
</evidence>
<evidence type="ECO:0000256" key="2">
    <source>
        <dbReference type="ARBA" id="ARBA00022679"/>
    </source>
</evidence>
<keyword evidence="3" id="KW-0547">Nucleotide-binding</keyword>
<feature type="domain" description="Four-carbon acid sugar kinase nucleotide binding" evidence="8">
    <location>
        <begin position="242"/>
        <end position="401"/>
    </location>
</feature>
<name>A0A162LFX5_9CLOT</name>
<organism evidence="9 11">
    <name type="scientific">Clostridium coskatii</name>
    <dbReference type="NCBI Taxonomy" id="1705578"/>
    <lineage>
        <taxon>Bacteria</taxon>
        <taxon>Bacillati</taxon>
        <taxon>Bacillota</taxon>
        <taxon>Clostridia</taxon>
        <taxon>Eubacteriales</taxon>
        <taxon>Clostridiaceae</taxon>
        <taxon>Clostridium</taxon>
    </lineage>
</organism>
<dbReference type="Pfam" id="PF17042">
    <property type="entry name" value="NBD_C"/>
    <property type="match status" value="1"/>
</dbReference>
<evidence type="ECO:0000256" key="5">
    <source>
        <dbReference type="ARBA" id="ARBA00022840"/>
    </source>
</evidence>
<reference evidence="9 11" key="1">
    <citation type="journal article" date="2015" name="Biotechnol. Bioeng.">
        <title>Genome sequence and phenotypic characterization of Caulobacter segnis.</title>
        <authorList>
            <person name="Patel S."/>
            <person name="Fletcher B."/>
            <person name="Scott D.C."/>
            <person name="Ely B."/>
        </authorList>
    </citation>
    <scope>NUCLEOTIDE SEQUENCE [LARGE SCALE GENOMIC DNA]</scope>
    <source>
        <strain evidence="9 11">PS02</strain>
    </source>
</reference>
<dbReference type="Pfam" id="PF07005">
    <property type="entry name" value="SBD_N"/>
    <property type="match status" value="1"/>
</dbReference>
<evidence type="ECO:0000313" key="10">
    <source>
        <dbReference type="EMBL" id="OBR90482.1"/>
    </source>
</evidence>
<accession>A0A162LFX5</accession>
<keyword evidence="4" id="KW-0418">Kinase</keyword>
<dbReference type="InterPro" id="IPR042213">
    <property type="entry name" value="NBD_C_sf"/>
</dbReference>
<gene>
    <name evidence="10" type="ORF">CLCOS_40410</name>
    <name evidence="9" type="ORF">WX73_00293</name>
</gene>
<evidence type="ECO:0000256" key="3">
    <source>
        <dbReference type="ARBA" id="ARBA00022741"/>
    </source>
</evidence>
<dbReference type="RefSeq" id="WP_063601122.1">
    <property type="nucleotide sequence ID" value="NZ_LITQ01000015.1"/>
</dbReference>
<comment type="caution">
    <text evidence="9">The sequence shown here is derived from an EMBL/GenBank/DDBJ whole genome shotgun (WGS) entry which is preliminary data.</text>
</comment>
<dbReference type="Gene3D" id="3.40.50.10840">
    <property type="entry name" value="Putative sugar-binding, N-terminal domain"/>
    <property type="match status" value="1"/>
</dbReference>
<dbReference type="EMBL" id="LITQ01000015">
    <property type="protein sequence ID" value="OAA92976.1"/>
    <property type="molecule type" value="Genomic_DNA"/>
</dbReference>
<evidence type="ECO:0000313" key="12">
    <source>
        <dbReference type="Proteomes" id="UP000093694"/>
    </source>
</evidence>
<dbReference type="PATRIC" id="fig|1705578.3.peg.676"/>
<dbReference type="EMBL" id="LROR01000095">
    <property type="protein sequence ID" value="OBR90482.1"/>
    <property type="molecule type" value="Genomic_DNA"/>
</dbReference>
<sequence length="421" mass="46650">MPGVLVMADDFTGANDTGVLLKTKGLNAISFLRSDDVKNFHSDEDVFCINTDTRDKEKQYSYNLIKSITHEFKDQVKVISKRIDSTLRGNAGSEIDGVLDELGKEYKAVVVASYPSSGRICIGGYVLVNGVPLEKTNVSKDIKTPVKSSNVIDIIKSQSSKSVGHIYLEKVLKGSNFLSREIQDNSNEIIVIDAVTNEDIKIIADACVLSQQKIVCIDPGPFTAYFSLNLLKSGKEDFYRSLMVIGSTTDLTRRQIEYFKEHKNILIYNVDVSNLIDDFEDELQEALSYFKQNYKKYKYLCISTSLEKDEIRDKASMSISYIISDRLNKLAKNILNVKDFNINLAYLTGGDISQGFLKNINSIGVEIIDEIIPLAVYGKAVGGEFDGLNIITKGGLIGNETSADFILSAVEKNVKGGSKNE</sequence>
<keyword evidence="2" id="KW-0808">Transferase</keyword>
<dbReference type="Proteomes" id="UP000093694">
    <property type="component" value="Unassembled WGS sequence"/>
</dbReference>
<dbReference type="Gene3D" id="3.40.980.20">
    <property type="entry name" value="Four-carbon acid sugar kinase, nucleotide binding domain"/>
    <property type="match status" value="1"/>
</dbReference>
<dbReference type="InterPro" id="IPR037051">
    <property type="entry name" value="4-carb_acid_sugar_kinase_N_sf"/>
</dbReference>
<evidence type="ECO:0000256" key="6">
    <source>
        <dbReference type="ARBA" id="ARBA00023277"/>
    </source>
</evidence>
<dbReference type="InterPro" id="IPR031475">
    <property type="entry name" value="NBD_C"/>
</dbReference>
<evidence type="ECO:0008006" key="13">
    <source>
        <dbReference type="Google" id="ProtNLM"/>
    </source>
</evidence>
<dbReference type="GO" id="GO:0005524">
    <property type="term" value="F:ATP binding"/>
    <property type="evidence" value="ECO:0007669"/>
    <property type="project" value="UniProtKB-KW"/>
</dbReference>
<feature type="domain" description="Four-carbon acid sugar kinase N-terminal" evidence="7">
    <location>
        <begin position="5"/>
        <end position="224"/>
    </location>
</feature>
<dbReference type="GO" id="GO:0016301">
    <property type="term" value="F:kinase activity"/>
    <property type="evidence" value="ECO:0007669"/>
    <property type="project" value="UniProtKB-KW"/>
</dbReference>
<reference evidence="10 12" key="2">
    <citation type="journal article" date="2016" name="Front. Microbiol.">
        <title>Industrial Acetogenic Biocatalysts: A Comparative Metabolic and Genomic Analysis.</title>
        <authorList>
            <person name="Bengelsdorf F."/>
            <person name="Poehlein A."/>
            <person name="Sonja S."/>
            <person name="Erz C."/>
            <person name="Hummel T."/>
            <person name="Hoffmeister S."/>
            <person name="Daniel R."/>
            <person name="Durre P."/>
        </authorList>
    </citation>
    <scope>NUCLEOTIDE SEQUENCE [LARGE SCALE GENOMIC DNA]</scope>
    <source>
        <strain evidence="10 12">PTA-10522</strain>
    </source>
</reference>
<dbReference type="SUPFAM" id="SSF142764">
    <property type="entry name" value="YgbK-like"/>
    <property type="match status" value="1"/>
</dbReference>
<dbReference type="AlphaFoldDB" id="A0A162LFX5"/>